<proteinExistence type="predicted"/>
<sequence>MTSEGLELRHATDIEAVWNTLIEVYAEVRADQLHQPHYSVERYGERLTRHGAEPGWEAVTAGGAGWPRLREGTTDRATVALKEIMLRVPWRGTGTARRRSRSHRNAARHPRARVRVGLGGAVRRRRAAPVIAQQTVVNARAQQAAAAGDRLRLPSGRSLRRTNA</sequence>
<dbReference type="RefSeq" id="WP_260218539.1">
    <property type="nucleotide sequence ID" value="NZ_JAJAGO010000006.1"/>
</dbReference>
<keyword evidence="3" id="KW-1185">Reference proteome</keyword>
<gene>
    <name evidence="2" type="ORF">LHJ74_15090</name>
</gene>
<evidence type="ECO:0000256" key="1">
    <source>
        <dbReference type="SAM" id="MobiDB-lite"/>
    </source>
</evidence>
<dbReference type="Proteomes" id="UP001156389">
    <property type="component" value="Unassembled WGS sequence"/>
</dbReference>
<accession>A0ABT2JTJ8</accession>
<organism evidence="2 3">
    <name type="scientific">Streptomyces gossypii</name>
    <dbReference type="NCBI Taxonomy" id="2883101"/>
    <lineage>
        <taxon>Bacteria</taxon>
        <taxon>Bacillati</taxon>
        <taxon>Actinomycetota</taxon>
        <taxon>Actinomycetes</taxon>
        <taxon>Kitasatosporales</taxon>
        <taxon>Streptomycetaceae</taxon>
        <taxon>Streptomyces</taxon>
    </lineage>
</organism>
<name>A0ABT2JTJ8_9ACTN</name>
<dbReference type="EMBL" id="JAJAGO010000006">
    <property type="protein sequence ID" value="MCT2591216.1"/>
    <property type="molecule type" value="Genomic_DNA"/>
</dbReference>
<comment type="caution">
    <text evidence="2">The sequence shown here is derived from an EMBL/GenBank/DDBJ whole genome shotgun (WGS) entry which is preliminary data.</text>
</comment>
<reference evidence="2 3" key="1">
    <citation type="submission" date="2021-10" db="EMBL/GenBank/DDBJ databases">
        <title>Streptomyces gossypii sp. nov., isolated from soil collected from cotton field.</title>
        <authorList>
            <person name="Ge X."/>
            <person name="Chen X."/>
            <person name="Liu W."/>
        </authorList>
    </citation>
    <scope>NUCLEOTIDE SEQUENCE [LARGE SCALE GENOMIC DNA]</scope>
    <source>
        <strain evidence="2 3">N2-109</strain>
    </source>
</reference>
<feature type="region of interest" description="Disordered" evidence="1">
    <location>
        <begin position="144"/>
        <end position="164"/>
    </location>
</feature>
<protein>
    <submittedName>
        <fullName evidence="2">Uncharacterized protein</fullName>
    </submittedName>
</protein>
<evidence type="ECO:0000313" key="2">
    <source>
        <dbReference type="EMBL" id="MCT2591216.1"/>
    </source>
</evidence>
<feature type="compositionally biased region" description="Low complexity" evidence="1">
    <location>
        <begin position="144"/>
        <end position="157"/>
    </location>
</feature>
<evidence type="ECO:0000313" key="3">
    <source>
        <dbReference type="Proteomes" id="UP001156389"/>
    </source>
</evidence>